<name>A0A545TCT6_9GAMM</name>
<comment type="subcellular location">
    <subcellularLocation>
        <location evidence="1">Cell membrane</location>
        <topology evidence="1">Multi-pass membrane protein</topology>
    </subcellularLocation>
    <subcellularLocation>
        <location evidence="6">Membrane</location>
        <topology evidence="6">Multi-pass membrane protein</topology>
    </subcellularLocation>
</comment>
<evidence type="ECO:0000256" key="4">
    <source>
        <dbReference type="ARBA" id="ARBA00022989"/>
    </source>
</evidence>
<reference evidence="9 10" key="1">
    <citation type="submission" date="2019-06" db="EMBL/GenBank/DDBJ databases">
        <title>Draft genome of Aliikangiella marina GYP-15.</title>
        <authorList>
            <person name="Wang G."/>
        </authorList>
    </citation>
    <scope>NUCLEOTIDE SEQUENCE [LARGE SCALE GENOMIC DNA]</scope>
    <source>
        <strain evidence="9 10">GYP-15</strain>
    </source>
</reference>
<evidence type="ECO:0000256" key="6">
    <source>
        <dbReference type="RuleBase" id="RU004057"/>
    </source>
</evidence>
<dbReference type="Proteomes" id="UP000317839">
    <property type="component" value="Unassembled WGS sequence"/>
</dbReference>
<evidence type="ECO:0000313" key="10">
    <source>
        <dbReference type="Proteomes" id="UP000317839"/>
    </source>
</evidence>
<comment type="similarity">
    <text evidence="6">Belongs to the exbB/tolQ family.</text>
</comment>
<keyword evidence="6" id="KW-0813">Transport</keyword>
<keyword evidence="3 7" id="KW-0812">Transmembrane</keyword>
<evidence type="ECO:0000256" key="2">
    <source>
        <dbReference type="ARBA" id="ARBA00022475"/>
    </source>
</evidence>
<evidence type="ECO:0000259" key="8">
    <source>
        <dbReference type="Pfam" id="PF01618"/>
    </source>
</evidence>
<feature type="transmembrane region" description="Helical" evidence="7">
    <location>
        <begin position="75"/>
        <end position="100"/>
    </location>
</feature>
<keyword evidence="5 7" id="KW-0472">Membrane</keyword>
<gene>
    <name evidence="9" type="ORF">FLL45_08785</name>
</gene>
<dbReference type="EMBL" id="VIKR01000002">
    <property type="protein sequence ID" value="TQV75027.1"/>
    <property type="molecule type" value="Genomic_DNA"/>
</dbReference>
<evidence type="ECO:0000256" key="1">
    <source>
        <dbReference type="ARBA" id="ARBA00004651"/>
    </source>
</evidence>
<dbReference type="OrthoDB" id="6402464at2"/>
<keyword evidence="4 7" id="KW-1133">Transmembrane helix</keyword>
<dbReference type="GO" id="GO:0005886">
    <property type="term" value="C:plasma membrane"/>
    <property type="evidence" value="ECO:0007669"/>
    <property type="project" value="UniProtKB-SubCell"/>
</dbReference>
<dbReference type="RefSeq" id="WP_142941645.1">
    <property type="nucleotide sequence ID" value="NZ_VIKR01000002.1"/>
</dbReference>
<dbReference type="Pfam" id="PF01618">
    <property type="entry name" value="MotA_ExbB"/>
    <property type="match status" value="1"/>
</dbReference>
<dbReference type="InterPro" id="IPR002898">
    <property type="entry name" value="MotA_ExbB_proton_chnl"/>
</dbReference>
<evidence type="ECO:0000256" key="5">
    <source>
        <dbReference type="ARBA" id="ARBA00023136"/>
    </source>
</evidence>
<sequence>MSNNLYESPEAAIVSSNEIKVSIAGKCLAILGTILLLGLPIGIISTVFSMIETFQSITLTGSGDSKVMADSTSQALVSTVLGVALAIPGAALLTISILLFKYRKPWVYKAAFVSSIFALFVFPIGTILAILILVFLVKNKHNYFLIPEAQPSD</sequence>
<keyword evidence="6" id="KW-0653">Protein transport</keyword>
<keyword evidence="2" id="KW-1003">Cell membrane</keyword>
<protein>
    <submittedName>
        <fullName evidence="9">MotA/TolQ/ExbB proton channel family protein</fullName>
    </submittedName>
</protein>
<evidence type="ECO:0000256" key="7">
    <source>
        <dbReference type="SAM" id="Phobius"/>
    </source>
</evidence>
<keyword evidence="10" id="KW-1185">Reference proteome</keyword>
<dbReference type="AlphaFoldDB" id="A0A545TCT6"/>
<feature type="transmembrane region" description="Helical" evidence="7">
    <location>
        <begin position="28"/>
        <end position="51"/>
    </location>
</feature>
<evidence type="ECO:0000256" key="3">
    <source>
        <dbReference type="ARBA" id="ARBA00022692"/>
    </source>
</evidence>
<comment type="caution">
    <text evidence="9">The sequence shown here is derived from an EMBL/GenBank/DDBJ whole genome shotgun (WGS) entry which is preliminary data.</text>
</comment>
<feature type="transmembrane region" description="Helical" evidence="7">
    <location>
        <begin position="112"/>
        <end position="137"/>
    </location>
</feature>
<evidence type="ECO:0000313" key="9">
    <source>
        <dbReference type="EMBL" id="TQV75027.1"/>
    </source>
</evidence>
<organism evidence="9 10">
    <name type="scientific">Aliikangiella marina</name>
    <dbReference type="NCBI Taxonomy" id="1712262"/>
    <lineage>
        <taxon>Bacteria</taxon>
        <taxon>Pseudomonadati</taxon>
        <taxon>Pseudomonadota</taxon>
        <taxon>Gammaproteobacteria</taxon>
        <taxon>Oceanospirillales</taxon>
        <taxon>Pleioneaceae</taxon>
        <taxon>Aliikangiella</taxon>
    </lineage>
</organism>
<dbReference type="GO" id="GO:0015031">
    <property type="term" value="P:protein transport"/>
    <property type="evidence" value="ECO:0007669"/>
    <property type="project" value="UniProtKB-KW"/>
</dbReference>
<accession>A0A545TCT6</accession>
<feature type="domain" description="MotA/TolQ/ExbB proton channel" evidence="8">
    <location>
        <begin position="26"/>
        <end position="90"/>
    </location>
</feature>
<proteinExistence type="inferred from homology"/>